<dbReference type="InterPro" id="IPR016181">
    <property type="entry name" value="Acyl_CoA_acyltransferase"/>
</dbReference>
<comment type="caution">
    <text evidence="1">The sequence shown here is derived from an EMBL/GenBank/DDBJ whole genome shotgun (WGS) entry which is preliminary data.</text>
</comment>
<dbReference type="SUPFAM" id="SSF55729">
    <property type="entry name" value="Acyl-CoA N-acyltransferases (Nat)"/>
    <property type="match status" value="1"/>
</dbReference>
<dbReference type="RefSeq" id="WP_073510312.1">
    <property type="nucleotide sequence ID" value="NZ_MPJD01000035.1"/>
</dbReference>
<evidence type="ECO:0000313" key="1">
    <source>
        <dbReference type="EMBL" id="OKA18979.1"/>
    </source>
</evidence>
<dbReference type="AlphaFoldDB" id="A0A853ZR30"/>
<reference evidence="1 2" key="1">
    <citation type="submission" date="2016-11" db="EMBL/GenBank/DDBJ databases">
        <title>Draft genome of Pseudomonas versuta A4R1.12.</title>
        <authorList>
            <person name="See-Too W.-S."/>
        </authorList>
    </citation>
    <scope>NUCLEOTIDE SEQUENCE [LARGE SCALE GENOMIC DNA]</scope>
    <source>
        <strain evidence="1 2">A4R1.12</strain>
    </source>
</reference>
<sequence>MDVFELIRDFFHKRQSKILIERATGVRLVTEREETIRGCFAFPGTEYDAGIEVDGQHAGTISYGINPLNDRVYIYELTIEGESRRRGLATATLWRLWCTHQVPLVPLHEVGTAVGFWSKARKRFAAAGVEIKRDIRTADQEEEKLRWQHLVPESEHERTMRQYWEWVESENTAGRPAGPGIQ</sequence>
<dbReference type="Proteomes" id="UP000185990">
    <property type="component" value="Unassembled WGS sequence"/>
</dbReference>
<protein>
    <submittedName>
        <fullName evidence="1">GNAT family N-acetyltransferase</fullName>
    </submittedName>
</protein>
<evidence type="ECO:0000313" key="2">
    <source>
        <dbReference type="Proteomes" id="UP000185990"/>
    </source>
</evidence>
<name>A0A853ZR30_9PSED</name>
<proteinExistence type="predicted"/>
<organism evidence="1 2">
    <name type="scientific">Pseudomonas versuta</name>
    <dbReference type="NCBI Taxonomy" id="1788301"/>
    <lineage>
        <taxon>Bacteria</taxon>
        <taxon>Pseudomonadati</taxon>
        <taxon>Pseudomonadota</taxon>
        <taxon>Gammaproteobacteria</taxon>
        <taxon>Pseudomonadales</taxon>
        <taxon>Pseudomonadaceae</taxon>
        <taxon>Pseudomonas</taxon>
    </lineage>
</organism>
<dbReference type="EMBL" id="MPJD01000035">
    <property type="protein sequence ID" value="OKA18979.1"/>
    <property type="molecule type" value="Genomic_DNA"/>
</dbReference>
<accession>A0A853ZR30</accession>
<gene>
    <name evidence="1" type="ORF">BOH74_19205</name>
</gene>